<dbReference type="GO" id="GO:0016758">
    <property type="term" value="F:hexosyltransferase activity"/>
    <property type="evidence" value="ECO:0007669"/>
    <property type="project" value="UniProtKB-ARBA"/>
</dbReference>
<proteinExistence type="predicted"/>
<sequence length="252" mass="29398">MVDDLVSIITPAYNAEEHIGETIESVLAQTYKNWEMIIVNDCSKDNTLKIANEYAALDNRIKVINLEKNGGAANAWNVAFNCMKGRYLSFLDSDDLWIETKLEEQINFMQENNYAFTYASYDWIDSNSKSLHKIIKIPKIMSYKTMLKNSNIGLLTVMIDRNQINIKPIPCVNMAWDFLLWAKILKQGVIAHGYDNIIAHYRILSNSASRNKKKAALGLWNIYKNYLCIPFFKRCYYFMWYALNSIKRYYLD</sequence>
<reference evidence="2 3" key="1">
    <citation type="journal article" date="2019" name="Int. J. Syst. Evol. Microbiol.">
        <title>Faecalibacillus intestinalis gen. nov., sp. nov. and Faecalibacillus faecis sp. nov., isolated from human faeces.</title>
        <authorList>
            <person name="Seo B."/>
            <person name="Jeon K."/>
            <person name="Baek I."/>
            <person name="Lee Y.M."/>
            <person name="Baek K."/>
            <person name="Ko G."/>
        </authorList>
    </citation>
    <scope>NUCLEOTIDE SEQUENCE [LARGE SCALE GENOMIC DNA]</scope>
    <source>
        <strain evidence="2 3">SNUG30099</strain>
    </source>
</reference>
<accession>A0A2T3FYW0</accession>
<dbReference type="AlphaFoldDB" id="A0A2T3FYW0"/>
<dbReference type="EMBL" id="PYLQ01000011">
    <property type="protein sequence ID" value="PST40494.1"/>
    <property type="molecule type" value="Genomic_DNA"/>
</dbReference>
<dbReference type="InterPro" id="IPR029044">
    <property type="entry name" value="Nucleotide-diphossugar_trans"/>
</dbReference>
<dbReference type="PANTHER" id="PTHR22916">
    <property type="entry name" value="GLYCOSYLTRANSFERASE"/>
    <property type="match status" value="1"/>
</dbReference>
<evidence type="ECO:0000313" key="3">
    <source>
        <dbReference type="Proteomes" id="UP000240974"/>
    </source>
</evidence>
<dbReference type="CDD" id="cd00761">
    <property type="entry name" value="Glyco_tranf_GTA_type"/>
    <property type="match status" value="1"/>
</dbReference>
<dbReference type="Gene3D" id="3.90.550.10">
    <property type="entry name" value="Spore Coat Polysaccharide Biosynthesis Protein SpsA, Chain A"/>
    <property type="match status" value="1"/>
</dbReference>
<gene>
    <name evidence="2" type="ORF">C7U54_08770</name>
</gene>
<evidence type="ECO:0000313" key="2">
    <source>
        <dbReference type="EMBL" id="PST40494.1"/>
    </source>
</evidence>
<feature type="domain" description="Glycosyltransferase 2-like" evidence="1">
    <location>
        <begin position="7"/>
        <end position="151"/>
    </location>
</feature>
<dbReference type="InterPro" id="IPR001173">
    <property type="entry name" value="Glyco_trans_2-like"/>
</dbReference>
<keyword evidence="2" id="KW-0808">Transferase</keyword>
<organism evidence="2 3">
    <name type="scientific">Faecalibacillus intestinalis</name>
    <dbReference type="NCBI Taxonomy" id="1982626"/>
    <lineage>
        <taxon>Bacteria</taxon>
        <taxon>Bacillati</taxon>
        <taxon>Bacillota</taxon>
        <taxon>Erysipelotrichia</taxon>
        <taxon>Erysipelotrichales</taxon>
        <taxon>Coprobacillaceae</taxon>
        <taxon>Faecalibacillus</taxon>
    </lineage>
</organism>
<dbReference type="Proteomes" id="UP000240974">
    <property type="component" value="Unassembled WGS sequence"/>
</dbReference>
<keyword evidence="3" id="KW-1185">Reference proteome</keyword>
<dbReference type="SUPFAM" id="SSF53448">
    <property type="entry name" value="Nucleotide-diphospho-sugar transferases"/>
    <property type="match status" value="1"/>
</dbReference>
<evidence type="ECO:0000259" key="1">
    <source>
        <dbReference type="Pfam" id="PF00535"/>
    </source>
</evidence>
<protein>
    <submittedName>
        <fullName evidence="2">Glycosyl transferase</fullName>
    </submittedName>
</protein>
<dbReference type="RefSeq" id="WP_107030034.1">
    <property type="nucleotide sequence ID" value="NZ_PYLQ01000011.1"/>
</dbReference>
<dbReference type="PANTHER" id="PTHR22916:SF3">
    <property type="entry name" value="UDP-GLCNAC:BETAGAL BETA-1,3-N-ACETYLGLUCOSAMINYLTRANSFERASE-LIKE PROTEIN 1"/>
    <property type="match status" value="1"/>
</dbReference>
<comment type="caution">
    <text evidence="2">The sequence shown here is derived from an EMBL/GenBank/DDBJ whole genome shotgun (WGS) entry which is preliminary data.</text>
</comment>
<name>A0A2T3FYW0_9FIRM</name>
<dbReference type="Pfam" id="PF00535">
    <property type="entry name" value="Glycos_transf_2"/>
    <property type="match status" value="1"/>
</dbReference>